<evidence type="ECO:0000313" key="2">
    <source>
        <dbReference type="EMBL" id="SVD77575.1"/>
    </source>
</evidence>
<dbReference type="EMBL" id="UINC01172482">
    <property type="protein sequence ID" value="SVD77575.1"/>
    <property type="molecule type" value="Genomic_DNA"/>
</dbReference>
<gene>
    <name evidence="2" type="ORF">METZ01_LOCUS430429</name>
</gene>
<protein>
    <recommendedName>
        <fullName evidence="1">PD-(D/E)XK endonuclease-like domain-containing protein</fullName>
    </recommendedName>
</protein>
<feature type="non-terminal residue" evidence="2">
    <location>
        <position position="1"/>
    </location>
</feature>
<sequence>VKGVTVDDTPAMVEGSVEHQRLEDAFLAKADVEYTVEEAIEVSKRTPISSRELYVEDRSLGIRGYIDELLLNPEGFTVIDDKPVGRTGKVYPSSKHQVYGYCMALKSMLGPDEQRPITAAVRARGSDRLIWSEAFDTKAERKVQRLIRRVHGLIDGDIQFKSATQAYKCRPCRFFDVCDKRVGP</sequence>
<dbReference type="InterPro" id="IPR038726">
    <property type="entry name" value="PDDEXK_AddAB-type"/>
</dbReference>
<feature type="domain" description="PD-(D/E)XK endonuclease-like" evidence="1">
    <location>
        <begin position="45"/>
        <end position="179"/>
    </location>
</feature>
<organism evidence="2">
    <name type="scientific">marine metagenome</name>
    <dbReference type="NCBI Taxonomy" id="408172"/>
    <lineage>
        <taxon>unclassified sequences</taxon>
        <taxon>metagenomes</taxon>
        <taxon>ecological metagenomes</taxon>
    </lineage>
</organism>
<proteinExistence type="predicted"/>
<name>A0A382Y3Z9_9ZZZZ</name>
<dbReference type="Pfam" id="PF12705">
    <property type="entry name" value="PDDEXK_1"/>
    <property type="match status" value="1"/>
</dbReference>
<dbReference type="Gene3D" id="3.90.320.10">
    <property type="match status" value="1"/>
</dbReference>
<reference evidence="2" key="1">
    <citation type="submission" date="2018-05" db="EMBL/GenBank/DDBJ databases">
        <authorList>
            <person name="Lanie J.A."/>
            <person name="Ng W.-L."/>
            <person name="Kazmierczak K.M."/>
            <person name="Andrzejewski T.M."/>
            <person name="Davidsen T.M."/>
            <person name="Wayne K.J."/>
            <person name="Tettelin H."/>
            <person name="Glass J.I."/>
            <person name="Rusch D."/>
            <person name="Podicherti R."/>
            <person name="Tsui H.-C.T."/>
            <person name="Winkler M.E."/>
        </authorList>
    </citation>
    <scope>NUCLEOTIDE SEQUENCE</scope>
</reference>
<dbReference type="AlphaFoldDB" id="A0A382Y3Z9"/>
<accession>A0A382Y3Z9</accession>
<evidence type="ECO:0000259" key="1">
    <source>
        <dbReference type="Pfam" id="PF12705"/>
    </source>
</evidence>
<dbReference type="InterPro" id="IPR011604">
    <property type="entry name" value="PDDEXK-like_dom_sf"/>
</dbReference>